<evidence type="ECO:0000313" key="3">
    <source>
        <dbReference type="EMBL" id="SUE34545.1"/>
    </source>
</evidence>
<keyword evidence="4" id="KW-1185">Reference proteome</keyword>
<feature type="signal peptide" evidence="2">
    <location>
        <begin position="1"/>
        <end position="24"/>
    </location>
</feature>
<evidence type="ECO:0000256" key="1">
    <source>
        <dbReference type="SAM" id="MobiDB-lite"/>
    </source>
</evidence>
<dbReference type="STRING" id="880526.GCA_000427365_02046"/>
<dbReference type="PROSITE" id="PS51257">
    <property type="entry name" value="PROKAR_LIPOPROTEIN"/>
    <property type="match status" value="1"/>
</dbReference>
<feature type="compositionally biased region" description="Basic and acidic residues" evidence="1">
    <location>
        <begin position="286"/>
        <end position="296"/>
    </location>
</feature>
<dbReference type="Proteomes" id="UP000255233">
    <property type="component" value="Unassembled WGS sequence"/>
</dbReference>
<evidence type="ECO:0000313" key="4">
    <source>
        <dbReference type="Proteomes" id="UP000255233"/>
    </source>
</evidence>
<protein>
    <recommendedName>
        <fullName evidence="5">Major fimbrial subunit protein (FimA)</fullName>
    </recommendedName>
</protein>
<proteinExistence type="predicted"/>
<reference evidence="3 4" key="1">
    <citation type="submission" date="2018-06" db="EMBL/GenBank/DDBJ databases">
        <authorList>
            <consortium name="Pathogen Informatics"/>
            <person name="Doyle S."/>
        </authorList>
    </citation>
    <scope>NUCLEOTIDE SEQUENCE [LARGE SCALE GENOMIC DNA]</scope>
    <source>
        <strain evidence="3 4">NCTC11190</strain>
    </source>
</reference>
<dbReference type="AlphaFoldDB" id="A0A379MSQ0"/>
<name>A0A379MSQ0_9BACT</name>
<evidence type="ECO:0008006" key="5">
    <source>
        <dbReference type="Google" id="ProtNLM"/>
    </source>
</evidence>
<dbReference type="OrthoDB" id="1007606at2"/>
<organism evidence="3 4">
    <name type="scientific">Rikenella microfusus</name>
    <dbReference type="NCBI Taxonomy" id="28139"/>
    <lineage>
        <taxon>Bacteria</taxon>
        <taxon>Pseudomonadati</taxon>
        <taxon>Bacteroidota</taxon>
        <taxon>Bacteroidia</taxon>
        <taxon>Bacteroidales</taxon>
        <taxon>Rikenellaceae</taxon>
        <taxon>Rikenella</taxon>
    </lineage>
</organism>
<feature type="chain" id="PRO_5017003628" description="Major fimbrial subunit protein (FimA)" evidence="2">
    <location>
        <begin position="25"/>
        <end position="833"/>
    </location>
</feature>
<keyword evidence="2" id="KW-0732">Signal</keyword>
<dbReference type="Gene3D" id="2.60.40.2580">
    <property type="match status" value="1"/>
</dbReference>
<accession>A0A379MSQ0</accession>
<evidence type="ECO:0000256" key="2">
    <source>
        <dbReference type="SAM" id="SignalP"/>
    </source>
</evidence>
<dbReference type="RefSeq" id="WP_027291603.1">
    <property type="nucleotide sequence ID" value="NZ_UGVL01000001.1"/>
</dbReference>
<feature type="region of interest" description="Disordered" evidence="1">
    <location>
        <begin position="286"/>
        <end position="322"/>
    </location>
</feature>
<gene>
    <name evidence="3" type="ORF">NCTC11190_01774</name>
</gene>
<sequence>MMTARAIKHVSRLVPLLAALAAFSCTKDKFGNGPASGEPGTLAVTVRSEELLPAEVATRVGDPKSDAEKEIKQFYLFFFDAEGKYLRSSTEAERFFGFQTSQPGTSVMNIDSKAIDQTQLQGEITVYAVANVEEGTFRDSDKDGRCDGIDDLAALQGYEYSPEAVGVGLPESGMPMVGMGKITLSQDRANALTIEMKALMARVDVTLRIDSETTTEDRLPRLSMIEWSAVNLPESVCFIAPESGVTPTDVSMHESVTVPRQDVIYNRNGTVEISFYVFENLQPADKADPDGEKGEKWNWTGDYPDGPLDEDENPTELSDAEKQRYKPCLSNGRATAVEIHCNYYTYNSTDGQPAYYDVTYTLYPGADPVDDFNVRRNSQYRSDVVIKGITQVGTNPDHVNFDARVNILENNNYFVSILRERNHDAHFCVTPMDIYLFKEKDDPDVEPTMEVTLGDDANDAEGNPWIRMERIPANLMESGNVTDDPNYNERHSDVSSSGKWLDNRGLPWHAGTGKRRWFTTGLLRELDANTVEERGTNGKTCVMHHRDRIYFYLDENLGDNDRTATVTLVYKENGAEISHRTLEIRQVPLLEVKVYNRKNPREHIHTIYMEQYEEYAQHYDPLDEYSTTAVYTGRTWGNNGLGFGNARIIPLHEENADNMERSIYGRYFEIFFNYYHGRDLTPYLCKEAGQLVMNLNGQPRSAPEYCYNKNIRNDSGTVPFEDETPWGSDYVRITENDAKWFLPGIRQMEDALSAYYTAYSEFASDFYWSSSVARNDGIINTQNTSRARATKIEGNQYVESYDSDDAYPSGGWANRTESLRVRAFRIDKKPIEY</sequence>
<dbReference type="EMBL" id="UGVL01000001">
    <property type="protein sequence ID" value="SUE34545.1"/>
    <property type="molecule type" value="Genomic_DNA"/>
</dbReference>
<feature type="region of interest" description="Disordered" evidence="1">
    <location>
        <begin position="477"/>
        <end position="498"/>
    </location>
</feature>